<name>A0ABS4W7Z7_9MICC</name>
<dbReference type="PANTHER" id="PTHR39175:SF1">
    <property type="entry name" value="FAMILY PROTEIN, PUTATIVE (AFU_ORTHOLOGUE AFUA_3G15060)-RELATED"/>
    <property type="match status" value="1"/>
</dbReference>
<dbReference type="Proteomes" id="UP000766570">
    <property type="component" value="Unassembled WGS sequence"/>
</dbReference>
<gene>
    <name evidence="2" type="ORF">JOF46_000225</name>
</gene>
<keyword evidence="3" id="KW-1185">Reference proteome</keyword>
<evidence type="ECO:0000259" key="1">
    <source>
        <dbReference type="PROSITE" id="PS51819"/>
    </source>
</evidence>
<dbReference type="SUPFAM" id="SSF54593">
    <property type="entry name" value="Glyoxalase/Bleomycin resistance protein/Dihydroxybiphenyl dioxygenase"/>
    <property type="match status" value="1"/>
</dbReference>
<accession>A0ABS4W7Z7</accession>
<protein>
    <submittedName>
        <fullName evidence="2">Catechol 2,3-dioxygenase-like lactoylglutathione lyase family enzyme</fullName>
    </submittedName>
</protein>
<dbReference type="Pfam" id="PF00903">
    <property type="entry name" value="Glyoxalase"/>
    <property type="match status" value="1"/>
</dbReference>
<dbReference type="EMBL" id="JAGIOE010000001">
    <property type="protein sequence ID" value="MBP2372313.1"/>
    <property type="molecule type" value="Genomic_DNA"/>
</dbReference>
<dbReference type="InterPro" id="IPR029068">
    <property type="entry name" value="Glyas_Bleomycin-R_OHBP_Dase"/>
</dbReference>
<reference evidence="2 3" key="1">
    <citation type="submission" date="2021-03" db="EMBL/GenBank/DDBJ databases">
        <title>Sequencing the genomes of 1000 actinobacteria strains.</title>
        <authorList>
            <person name="Klenk H.-P."/>
        </authorList>
    </citation>
    <scope>NUCLEOTIDE SEQUENCE [LARGE SCALE GENOMIC DNA]</scope>
    <source>
        <strain evidence="2 3">DSM 15454</strain>
    </source>
</reference>
<dbReference type="InterPro" id="IPR004360">
    <property type="entry name" value="Glyas_Fos-R_dOase_dom"/>
</dbReference>
<dbReference type="PROSITE" id="PS51819">
    <property type="entry name" value="VOC"/>
    <property type="match status" value="1"/>
</dbReference>
<evidence type="ECO:0000313" key="3">
    <source>
        <dbReference type="Proteomes" id="UP000766570"/>
    </source>
</evidence>
<dbReference type="InterPro" id="IPR037523">
    <property type="entry name" value="VOC_core"/>
</dbReference>
<evidence type="ECO:0000313" key="2">
    <source>
        <dbReference type="EMBL" id="MBP2372313.1"/>
    </source>
</evidence>
<proteinExistence type="predicted"/>
<feature type="domain" description="VOC" evidence="1">
    <location>
        <begin position="1"/>
        <end position="124"/>
    </location>
</feature>
<dbReference type="Gene3D" id="3.10.180.10">
    <property type="entry name" value="2,3-Dihydroxybiphenyl 1,2-Dioxygenase, domain 1"/>
    <property type="match status" value="1"/>
</dbReference>
<organism evidence="2 3">
    <name type="scientific">Paeniglutamicibacter psychrophenolicus</name>
    <dbReference type="NCBI Taxonomy" id="257454"/>
    <lineage>
        <taxon>Bacteria</taxon>
        <taxon>Bacillati</taxon>
        <taxon>Actinomycetota</taxon>
        <taxon>Actinomycetes</taxon>
        <taxon>Micrococcales</taxon>
        <taxon>Micrococcaceae</taxon>
        <taxon>Paeniglutamicibacter</taxon>
    </lineage>
</organism>
<sequence>MHHVQVSMPPGSEEEARAFYAGTLGLKEVNKPPSLADRGGCWFRAFDGEVVVAEIHVGVEPGFAPGKKSHPAFVVESVARLEELAAGIQAAGFDFSWEERYTFEGYERFHCRDPFGNRVEVLTPRPGAS</sequence>
<dbReference type="PANTHER" id="PTHR39175">
    <property type="entry name" value="FAMILY PROTEIN, PUTATIVE (AFU_ORTHOLOGUE AFUA_3G15060)-RELATED"/>
    <property type="match status" value="1"/>
</dbReference>
<comment type="caution">
    <text evidence="2">The sequence shown here is derived from an EMBL/GenBank/DDBJ whole genome shotgun (WGS) entry which is preliminary data.</text>
</comment>